<reference evidence="1 2" key="1">
    <citation type="submission" date="2024-10" db="EMBL/GenBank/DDBJ databases">
        <title>The Natural Products Discovery Center: Release of the First 8490 Sequenced Strains for Exploring Actinobacteria Biosynthetic Diversity.</title>
        <authorList>
            <person name="Kalkreuter E."/>
            <person name="Kautsar S.A."/>
            <person name="Yang D."/>
            <person name="Bader C.D."/>
            <person name="Teijaro C.N."/>
            <person name="Fluegel L."/>
            <person name="Davis C.M."/>
            <person name="Simpson J.R."/>
            <person name="Lauterbach L."/>
            <person name="Steele A.D."/>
            <person name="Gui C."/>
            <person name="Meng S."/>
            <person name="Li G."/>
            <person name="Viehrig K."/>
            <person name="Ye F."/>
            <person name="Su P."/>
            <person name="Kiefer A.F."/>
            <person name="Nichols A."/>
            <person name="Cepeda A.J."/>
            <person name="Yan W."/>
            <person name="Fan B."/>
            <person name="Jiang Y."/>
            <person name="Adhikari A."/>
            <person name="Zheng C.-J."/>
            <person name="Schuster L."/>
            <person name="Cowan T.M."/>
            <person name="Smanski M.J."/>
            <person name="Chevrette M.G."/>
            <person name="De Carvalho L.P.S."/>
            <person name="Shen B."/>
        </authorList>
    </citation>
    <scope>NUCLEOTIDE SEQUENCE [LARGE SCALE GENOMIC DNA]</scope>
    <source>
        <strain evidence="1 2">NPDC050545</strain>
    </source>
</reference>
<dbReference type="PROSITE" id="PS51257">
    <property type="entry name" value="PROKAR_LIPOPROTEIN"/>
    <property type="match status" value="1"/>
</dbReference>
<organism evidence="1 2">
    <name type="scientific">Nonomuraea typhae</name>
    <dbReference type="NCBI Taxonomy" id="2603600"/>
    <lineage>
        <taxon>Bacteria</taxon>
        <taxon>Bacillati</taxon>
        <taxon>Actinomycetota</taxon>
        <taxon>Actinomycetes</taxon>
        <taxon>Streptosporangiales</taxon>
        <taxon>Streptosporangiaceae</taxon>
        <taxon>Nonomuraea</taxon>
    </lineage>
</organism>
<evidence type="ECO:0000313" key="2">
    <source>
        <dbReference type="Proteomes" id="UP001612741"/>
    </source>
</evidence>
<name>A0ABW7YV62_9ACTN</name>
<protein>
    <submittedName>
        <fullName evidence="1">Uncharacterized protein</fullName>
    </submittedName>
</protein>
<gene>
    <name evidence="1" type="ORF">ACIBG2_18960</name>
</gene>
<dbReference type="EMBL" id="JBITGY010000005">
    <property type="protein sequence ID" value="MFI6499475.1"/>
    <property type="molecule type" value="Genomic_DNA"/>
</dbReference>
<evidence type="ECO:0000313" key="1">
    <source>
        <dbReference type="EMBL" id="MFI6499475.1"/>
    </source>
</evidence>
<accession>A0ABW7YV62</accession>
<dbReference type="Proteomes" id="UP001612741">
    <property type="component" value="Unassembled WGS sequence"/>
</dbReference>
<dbReference type="RefSeq" id="WP_397082803.1">
    <property type="nucleotide sequence ID" value="NZ_JBITGY010000005.1"/>
</dbReference>
<proteinExistence type="predicted"/>
<comment type="caution">
    <text evidence="1">The sequence shown here is derived from an EMBL/GenBank/DDBJ whole genome shotgun (WGS) entry which is preliminary data.</text>
</comment>
<keyword evidence="2" id="KW-1185">Reference proteome</keyword>
<sequence length="123" mass="12314">MKVFLSGCALIALTAGCGTIQDAGTIINMTEACSSATKIANDLLAKLPTLAGDPPQLDKALDDAAAQLEQAGLRSGDTTLNGALTALADAYKEIDADAADSAQKVRASTTSSLQVISTACGGL</sequence>